<gene>
    <name evidence="3" type="ORF">SAMN04488502_104140</name>
</gene>
<keyword evidence="1" id="KW-0472">Membrane</keyword>
<dbReference type="RefSeq" id="WP_092072297.1">
    <property type="nucleotide sequence ID" value="NZ_FNHB01000004.1"/>
</dbReference>
<sequence length="61" mass="6615">MKAVLMAAFILLGPSIAFAHSGTALKTVAGYLPLLLAAVPMLAAFGLRLMKKIVMFFRKRH</sequence>
<dbReference type="AlphaFoldDB" id="A0A1G9SWU4"/>
<dbReference type="EMBL" id="FNHB01000004">
    <property type="protein sequence ID" value="SDM39817.1"/>
    <property type="molecule type" value="Genomic_DNA"/>
</dbReference>
<keyword evidence="2" id="KW-0732">Signal</keyword>
<reference evidence="3 4" key="1">
    <citation type="submission" date="2016-10" db="EMBL/GenBank/DDBJ databases">
        <authorList>
            <person name="de Groot N.N."/>
        </authorList>
    </citation>
    <scope>NUCLEOTIDE SEQUENCE [LARGE SCALE GENOMIC DNA]</scope>
    <source>
        <strain evidence="3 4">DSM 1736</strain>
    </source>
</reference>
<feature type="chain" id="PRO_5011776084" evidence="2">
    <location>
        <begin position="20"/>
        <end position="61"/>
    </location>
</feature>
<dbReference type="Proteomes" id="UP000214880">
    <property type="component" value="Unassembled WGS sequence"/>
</dbReference>
<evidence type="ECO:0000313" key="3">
    <source>
        <dbReference type="EMBL" id="SDM39817.1"/>
    </source>
</evidence>
<dbReference type="OrthoDB" id="1685176at2"/>
<feature type="transmembrane region" description="Helical" evidence="1">
    <location>
        <begin position="29"/>
        <end position="50"/>
    </location>
</feature>
<keyword evidence="4" id="KW-1185">Reference proteome</keyword>
<evidence type="ECO:0000256" key="2">
    <source>
        <dbReference type="SAM" id="SignalP"/>
    </source>
</evidence>
<accession>A0A1G9SWU4</accession>
<evidence type="ECO:0000256" key="1">
    <source>
        <dbReference type="SAM" id="Phobius"/>
    </source>
</evidence>
<proteinExistence type="predicted"/>
<dbReference type="STRING" id="146817.SAMN04488502_104140"/>
<evidence type="ECO:0000313" key="4">
    <source>
        <dbReference type="Proteomes" id="UP000214880"/>
    </source>
</evidence>
<organism evidence="3 4">
    <name type="scientific">Dendrosporobacter quercicolus</name>
    <dbReference type="NCBI Taxonomy" id="146817"/>
    <lineage>
        <taxon>Bacteria</taxon>
        <taxon>Bacillati</taxon>
        <taxon>Bacillota</taxon>
        <taxon>Negativicutes</taxon>
        <taxon>Selenomonadales</taxon>
        <taxon>Sporomusaceae</taxon>
        <taxon>Dendrosporobacter</taxon>
    </lineage>
</organism>
<keyword evidence="1" id="KW-1133">Transmembrane helix</keyword>
<protein>
    <submittedName>
        <fullName evidence="3">Uncharacterized protein</fullName>
    </submittedName>
</protein>
<name>A0A1G9SWU4_9FIRM</name>
<feature type="signal peptide" evidence="2">
    <location>
        <begin position="1"/>
        <end position="19"/>
    </location>
</feature>
<keyword evidence="1" id="KW-0812">Transmembrane</keyword>